<protein>
    <submittedName>
        <fullName evidence="10">Antimicrobial peptide ABC transporter permease</fullName>
    </submittedName>
</protein>
<evidence type="ECO:0000256" key="1">
    <source>
        <dbReference type="ARBA" id="ARBA00004651"/>
    </source>
</evidence>
<dbReference type="PANTHER" id="PTHR30287:SF1">
    <property type="entry name" value="INNER MEMBRANE PROTEIN"/>
    <property type="match status" value="1"/>
</dbReference>
<feature type="transmembrane region" description="Helical" evidence="7">
    <location>
        <begin position="793"/>
        <end position="816"/>
    </location>
</feature>
<feature type="transmembrane region" description="Helical" evidence="7">
    <location>
        <begin position="436"/>
        <end position="459"/>
    </location>
</feature>
<dbReference type="eggNOG" id="COG0577">
    <property type="taxonomic scope" value="Bacteria"/>
</dbReference>
<feature type="domain" description="ABC3 transporter permease C-terminal" evidence="8">
    <location>
        <begin position="744"/>
        <end position="858"/>
    </location>
</feature>
<dbReference type="InterPro" id="IPR038766">
    <property type="entry name" value="Membrane_comp_ABC_pdt"/>
</dbReference>
<evidence type="ECO:0000256" key="2">
    <source>
        <dbReference type="ARBA" id="ARBA00022475"/>
    </source>
</evidence>
<accession>A0A0R1RQP2</accession>
<evidence type="ECO:0000256" key="5">
    <source>
        <dbReference type="ARBA" id="ARBA00023136"/>
    </source>
</evidence>
<dbReference type="EMBL" id="AZFF01000004">
    <property type="protein sequence ID" value="KRL56402.1"/>
    <property type="molecule type" value="Genomic_DNA"/>
</dbReference>
<evidence type="ECO:0000313" key="11">
    <source>
        <dbReference type="Proteomes" id="UP000051999"/>
    </source>
</evidence>
<feature type="coiled-coil region" evidence="6">
    <location>
        <begin position="255"/>
        <end position="317"/>
    </location>
</feature>
<keyword evidence="3 7" id="KW-0812">Transmembrane</keyword>
<organism evidence="10 11">
    <name type="scientific">Furfurilactobacillus rossiae DSM 15814</name>
    <dbReference type="NCBI Taxonomy" id="1114972"/>
    <lineage>
        <taxon>Bacteria</taxon>
        <taxon>Bacillati</taxon>
        <taxon>Bacillota</taxon>
        <taxon>Bacilli</taxon>
        <taxon>Lactobacillales</taxon>
        <taxon>Lactobacillaceae</taxon>
        <taxon>Furfurilactobacillus</taxon>
    </lineage>
</organism>
<evidence type="ECO:0000256" key="7">
    <source>
        <dbReference type="SAM" id="Phobius"/>
    </source>
</evidence>
<evidence type="ECO:0000259" key="9">
    <source>
        <dbReference type="Pfam" id="PF12704"/>
    </source>
</evidence>
<evidence type="ECO:0000313" key="10">
    <source>
        <dbReference type="EMBL" id="KRL56402.1"/>
    </source>
</evidence>
<dbReference type="OrthoDB" id="5137249at2"/>
<dbReference type="Pfam" id="PF12704">
    <property type="entry name" value="MacB_PCD"/>
    <property type="match status" value="1"/>
</dbReference>
<dbReference type="RefSeq" id="WP_017262691.1">
    <property type="nucleotide sequence ID" value="NZ_AZFF01000004.1"/>
</dbReference>
<keyword evidence="11" id="KW-1185">Reference proteome</keyword>
<proteinExistence type="predicted"/>
<keyword evidence="6" id="KW-0175">Coiled coil</keyword>
<gene>
    <name evidence="10" type="ORF">FD35_GL002038</name>
</gene>
<feature type="transmembrane region" description="Helical" evidence="7">
    <location>
        <begin position="391"/>
        <end position="409"/>
    </location>
</feature>
<feature type="transmembrane region" description="Helical" evidence="7">
    <location>
        <begin position="511"/>
        <end position="531"/>
    </location>
</feature>
<sequence length="870" mass="95548">MKPLTKNLFREVKASRGRFIAIILIILLGSLIFVGVRATGPVLNESMTTTVQRNHLSDVQLLSNTGFTNADVRAANTISDATAEAAKFTYATGGPNDAAVALYGYSAKTNLNRLVLRAGHLPEQANQIVLDNKAKTDYGYRLGQHFTFSKNKVLPHRTFTIVGFVDSPQYIDNGLRGVTNVGDGTVRFFAAVPSSQLKMPASLLSVRFKTLQGTDTYSNHYVTARNRKLKQLKTVLNPRAKQRSHALYVDGTKQLNDQLTKLTTAKIRLQAAQQEVTRTSGGTMTSTPELTTQLASINAAQSKLTNARNKIKQQTKTHYTWQDRSDLPGFSSYGESSDRIAAIANVFPVFFFLIAALITFTTITRMVEEARAQIGTFKALGYGKWAIARNYLAYALMAGAIGGVIGSILGNETIPRFVLALYSSTISMSAIVRLEWSSILLALCFSLVATVGAAGFVVWRELQEGPAALMLPKPPKSAKRILLERITPLWQRLNFNQKVSYRNLFRYKSRMVMSVVGIAGGCALILCGFGIRDSITAAGARQYRDIVRYQAVVSLHGADTDINKTQRLLQQSESYQKSTPIAATTARIRHGDESVSSVNVFIPQTADFADYVRLATPGGSNIALPQRGAVLSQKTATLLGAHVGDSINVNLTSATNRSIKVAAITKNYIGDYLYLSPAAYQRVWHKTTNSNALLVKLNAQSSKQRNRLAHQLLQSGAVRGTSFVADQRTTIDNMSATLDPVVVIFIVMSGLLSFVVMYNLTNINVSERIRELSTVKVLGFYDREVTMYVARENIVLTIVGVILGYGIGNALTWYILKQATTAQVMFPLVIHWPGYIIAAVLMALFTAIVIWFTHRRLKHVDMVSALKATD</sequence>
<evidence type="ECO:0000256" key="6">
    <source>
        <dbReference type="SAM" id="Coils"/>
    </source>
</evidence>
<dbReference type="AlphaFoldDB" id="A0A0R1RQP2"/>
<dbReference type="GO" id="GO:0005886">
    <property type="term" value="C:plasma membrane"/>
    <property type="evidence" value="ECO:0007669"/>
    <property type="project" value="UniProtKB-SubCell"/>
</dbReference>
<keyword evidence="2" id="KW-1003">Cell membrane</keyword>
<comment type="subcellular location">
    <subcellularLocation>
        <location evidence="1">Cell membrane</location>
        <topology evidence="1">Multi-pass membrane protein</topology>
    </subcellularLocation>
</comment>
<feature type="transmembrane region" description="Helical" evidence="7">
    <location>
        <begin position="828"/>
        <end position="852"/>
    </location>
</feature>
<dbReference type="STRING" id="1114972.FD35_GL002038"/>
<dbReference type="Pfam" id="PF02687">
    <property type="entry name" value="FtsX"/>
    <property type="match status" value="2"/>
</dbReference>
<keyword evidence="5 7" id="KW-0472">Membrane</keyword>
<evidence type="ECO:0000259" key="8">
    <source>
        <dbReference type="Pfam" id="PF02687"/>
    </source>
</evidence>
<reference evidence="10 11" key="1">
    <citation type="journal article" date="2015" name="Genome Announc.">
        <title>Expanding the biotechnology potential of lactobacilli through comparative genomics of 213 strains and associated genera.</title>
        <authorList>
            <person name="Sun Z."/>
            <person name="Harris H.M."/>
            <person name="McCann A."/>
            <person name="Guo C."/>
            <person name="Argimon S."/>
            <person name="Zhang W."/>
            <person name="Yang X."/>
            <person name="Jeffery I.B."/>
            <person name="Cooney J.C."/>
            <person name="Kagawa T.F."/>
            <person name="Liu W."/>
            <person name="Song Y."/>
            <person name="Salvetti E."/>
            <person name="Wrobel A."/>
            <person name="Rasinkangas P."/>
            <person name="Parkhill J."/>
            <person name="Rea M.C."/>
            <person name="O'Sullivan O."/>
            <person name="Ritari J."/>
            <person name="Douillard F.P."/>
            <person name="Paul Ross R."/>
            <person name="Yang R."/>
            <person name="Briner A.E."/>
            <person name="Felis G.E."/>
            <person name="de Vos W.M."/>
            <person name="Barrangou R."/>
            <person name="Klaenhammer T.R."/>
            <person name="Caufield P.W."/>
            <person name="Cui Y."/>
            <person name="Zhang H."/>
            <person name="O'Toole P.W."/>
        </authorList>
    </citation>
    <scope>NUCLEOTIDE SEQUENCE [LARGE SCALE GENOMIC DNA]</scope>
    <source>
        <strain evidence="10 11">DSM 15814</strain>
    </source>
</reference>
<comment type="caution">
    <text evidence="10">The sequence shown here is derived from an EMBL/GenBank/DDBJ whole genome shotgun (WGS) entry which is preliminary data.</text>
</comment>
<dbReference type="Proteomes" id="UP000051999">
    <property type="component" value="Unassembled WGS sequence"/>
</dbReference>
<name>A0A0R1RQP2_9LACO</name>
<dbReference type="InterPro" id="IPR025857">
    <property type="entry name" value="MacB_PCD"/>
</dbReference>
<dbReference type="InterPro" id="IPR003838">
    <property type="entry name" value="ABC3_permease_C"/>
</dbReference>
<feature type="domain" description="ABC3 transporter permease C-terminal" evidence="8">
    <location>
        <begin position="345"/>
        <end position="460"/>
    </location>
</feature>
<feature type="transmembrane region" description="Helical" evidence="7">
    <location>
        <begin position="340"/>
        <end position="363"/>
    </location>
</feature>
<keyword evidence="4 7" id="KW-1133">Transmembrane helix</keyword>
<dbReference type="PANTHER" id="PTHR30287">
    <property type="entry name" value="MEMBRANE COMPONENT OF PREDICTED ABC SUPERFAMILY METABOLITE UPTAKE TRANSPORTER"/>
    <property type="match status" value="1"/>
</dbReference>
<feature type="transmembrane region" description="Helical" evidence="7">
    <location>
        <begin position="741"/>
        <end position="760"/>
    </location>
</feature>
<feature type="domain" description="MacB-like periplasmic core" evidence="9">
    <location>
        <begin position="512"/>
        <end position="702"/>
    </location>
</feature>
<dbReference type="PATRIC" id="fig|1114972.6.peg.2083"/>
<evidence type="ECO:0000256" key="3">
    <source>
        <dbReference type="ARBA" id="ARBA00022692"/>
    </source>
</evidence>
<evidence type="ECO:0000256" key="4">
    <source>
        <dbReference type="ARBA" id="ARBA00022989"/>
    </source>
</evidence>